<feature type="signal peptide" evidence="2">
    <location>
        <begin position="1"/>
        <end position="19"/>
    </location>
</feature>
<gene>
    <name evidence="3" type="ORF">BBD42_21640</name>
</gene>
<evidence type="ECO:0000313" key="3">
    <source>
        <dbReference type="EMBL" id="ANY68780.1"/>
    </source>
</evidence>
<name>A0A1B2DM33_9BACL</name>
<evidence type="ECO:0000256" key="2">
    <source>
        <dbReference type="SAM" id="SignalP"/>
    </source>
</evidence>
<dbReference type="PROSITE" id="PS51257">
    <property type="entry name" value="PROKAR_LIPOPROTEIN"/>
    <property type="match status" value="1"/>
</dbReference>
<dbReference type="AlphaFoldDB" id="A0A1B2DM33"/>
<organism evidence="3">
    <name type="scientific">Paenibacillus sp. BIHB 4019</name>
    <dbReference type="NCBI Taxonomy" id="1870819"/>
    <lineage>
        <taxon>Bacteria</taxon>
        <taxon>Bacillati</taxon>
        <taxon>Bacillota</taxon>
        <taxon>Bacilli</taxon>
        <taxon>Bacillales</taxon>
        <taxon>Paenibacillaceae</taxon>
        <taxon>Paenibacillus</taxon>
    </lineage>
</organism>
<dbReference type="EMBL" id="CP016808">
    <property type="protein sequence ID" value="ANY68780.1"/>
    <property type="molecule type" value="Genomic_DNA"/>
</dbReference>
<accession>A0A1B2DM33</accession>
<dbReference type="RefSeq" id="WP_099519874.1">
    <property type="nucleotide sequence ID" value="NZ_CP016808.1"/>
</dbReference>
<sequence length="220" mass="24345">MKKSNVAMFGILIGTALLTACTKETALPKASESPSPKSIMITSPNPSLEPTPSPSPTATPFDWATAEVTEDNVRQALEGNVGAPFAIPVKDETFRKFVSSYDEKGEYIEITVNPGIFTDEKDFVKKAGGSLIEYSKFLFENPEVYEITVNALINDVAGGENEGVSISWRRDEAERIDYDIVLESMFGDYTIPYGLARKYSLQKELYEGLADFELPQYNNL</sequence>
<feature type="compositionally biased region" description="Pro residues" evidence="1">
    <location>
        <begin position="47"/>
        <end position="57"/>
    </location>
</feature>
<evidence type="ECO:0000256" key="1">
    <source>
        <dbReference type="SAM" id="MobiDB-lite"/>
    </source>
</evidence>
<feature type="chain" id="PRO_5038531300" evidence="2">
    <location>
        <begin position="20"/>
        <end position="220"/>
    </location>
</feature>
<protein>
    <submittedName>
        <fullName evidence="3">Uncharacterized protein</fullName>
    </submittedName>
</protein>
<feature type="region of interest" description="Disordered" evidence="1">
    <location>
        <begin position="26"/>
        <end position="58"/>
    </location>
</feature>
<reference evidence="3" key="1">
    <citation type="submission" date="2016-08" db="EMBL/GenBank/DDBJ databases">
        <title>Complete Genome Seqeunce of Paenibacillus sp. BIHB 4019 from tea rhizoplane.</title>
        <authorList>
            <person name="Thakur R."/>
            <person name="Swarnkar M.K."/>
            <person name="Gulati A."/>
        </authorList>
    </citation>
    <scope>NUCLEOTIDE SEQUENCE [LARGE SCALE GENOMIC DNA]</scope>
    <source>
        <strain evidence="3">BIHB4019</strain>
    </source>
</reference>
<keyword evidence="2" id="KW-0732">Signal</keyword>
<proteinExistence type="predicted"/>